<proteinExistence type="predicted"/>
<dbReference type="EMBL" id="CXWC01000016">
    <property type="protein sequence ID" value="CTQ78819.1"/>
    <property type="molecule type" value="Genomic_DNA"/>
</dbReference>
<evidence type="ECO:0000313" key="4">
    <source>
        <dbReference type="Proteomes" id="UP000049983"/>
    </source>
</evidence>
<accession>A0A0M7B0Q1</accession>
<dbReference type="Pfam" id="PF17648">
    <property type="entry name" value="Luciferase"/>
    <property type="match status" value="1"/>
</dbReference>
<dbReference type="RefSeq" id="WP_055120925.1">
    <property type="nucleotide sequence ID" value="NZ_CXWA01000012.1"/>
</dbReference>
<evidence type="ECO:0000256" key="1">
    <source>
        <dbReference type="SAM" id="SignalP"/>
    </source>
</evidence>
<keyword evidence="1" id="KW-0732">Signal</keyword>
<organism evidence="3 4">
    <name type="scientific">Roseibium album</name>
    <dbReference type="NCBI Taxonomy" id="311410"/>
    <lineage>
        <taxon>Bacteria</taxon>
        <taxon>Pseudomonadati</taxon>
        <taxon>Pseudomonadota</taxon>
        <taxon>Alphaproteobacteria</taxon>
        <taxon>Hyphomicrobiales</taxon>
        <taxon>Stappiaceae</taxon>
        <taxon>Roseibium</taxon>
    </lineage>
</organism>
<protein>
    <recommendedName>
        <fullName evidence="2">Luciferase domain-containing protein</fullName>
    </recommendedName>
</protein>
<sequence length="186" mass="20244">MKAWTKSGRLAVLALVIAGLALVSANARDTRLPNRDGPTPRTTTGVPHIQIGARNSPRISERLLTRVATLPEVKIRATVISLPGARGFWLSETLDLAHPEAIVGGREFAHLHPDGSLHASLSPKRAREAVKAGWATMHPWANTRPGWEGFVLLYTPRTADEADIVFQLVVDGYNYVTGRNFSAPDL</sequence>
<dbReference type="Proteomes" id="UP000049983">
    <property type="component" value="Unassembled WGS sequence"/>
</dbReference>
<dbReference type="InterPro" id="IPR040841">
    <property type="entry name" value="Luciferase_dom"/>
</dbReference>
<name>A0A0M7B0Q1_9HYPH</name>
<dbReference type="STRING" id="311410.LA5095_05496"/>
<reference evidence="4" key="1">
    <citation type="submission" date="2015-07" db="EMBL/GenBank/DDBJ databases">
        <authorList>
            <person name="Rodrigo-Torres Lidia"/>
            <person name="Arahal R.David."/>
        </authorList>
    </citation>
    <scope>NUCLEOTIDE SEQUENCE [LARGE SCALE GENOMIC DNA]</scope>
    <source>
        <strain evidence="4">CECT 5096</strain>
    </source>
</reference>
<feature type="chain" id="PRO_5009788163" description="Luciferase domain-containing protein" evidence="1">
    <location>
        <begin position="28"/>
        <end position="186"/>
    </location>
</feature>
<dbReference type="PANTHER" id="PTHR38695:SF1">
    <property type="entry name" value="AMINO ACID PERMEASE_ SLC12A DOMAIN-CONTAINING PROTEIN"/>
    <property type="match status" value="1"/>
</dbReference>
<evidence type="ECO:0000313" key="3">
    <source>
        <dbReference type="EMBL" id="CTQ78819.1"/>
    </source>
</evidence>
<feature type="signal peptide" evidence="1">
    <location>
        <begin position="1"/>
        <end position="27"/>
    </location>
</feature>
<dbReference type="PANTHER" id="PTHR38695">
    <property type="entry name" value="AMINO ACID PERMEASE_ SLC12A DOMAIN-CONTAINING PROTEIN"/>
    <property type="match status" value="1"/>
</dbReference>
<dbReference type="InterPro" id="IPR048273">
    <property type="entry name" value="Luciferase"/>
</dbReference>
<evidence type="ECO:0000259" key="2">
    <source>
        <dbReference type="Pfam" id="PF17648"/>
    </source>
</evidence>
<dbReference type="OrthoDB" id="822427at2"/>
<feature type="domain" description="Luciferase" evidence="2">
    <location>
        <begin position="105"/>
        <end position="169"/>
    </location>
</feature>
<dbReference type="AlphaFoldDB" id="A0A0M7B0Q1"/>
<keyword evidence="4" id="KW-1185">Reference proteome</keyword>
<dbReference type="GeneID" id="97673089"/>
<gene>
    <name evidence="3" type="ORF">LA5096_05850</name>
</gene>